<keyword evidence="1" id="KW-1185">Reference proteome</keyword>
<sequence>MDRTMNDVEQKGVLDYYEFDEKNVARVEGHLADPSYRTRPRSDVSYRNFPIETFDECIDELQKAYEDMGITEDYRVKWKGAFRNGSVSEIFNFDIGLKWFCTEYRACYGILALKKSADGKSVSCMLAIYNVGVERALRWWQIFTRTHRELGFEDRIFKDYVRYNAIQDFKKNRLLNSFLDEASKNALQGN</sequence>
<name>A0A8B8A6M9_CRAVI</name>
<organism evidence="1 2">
    <name type="scientific">Crassostrea virginica</name>
    <name type="common">Eastern oyster</name>
    <dbReference type="NCBI Taxonomy" id="6565"/>
    <lineage>
        <taxon>Eukaryota</taxon>
        <taxon>Metazoa</taxon>
        <taxon>Spiralia</taxon>
        <taxon>Lophotrochozoa</taxon>
        <taxon>Mollusca</taxon>
        <taxon>Bivalvia</taxon>
        <taxon>Autobranchia</taxon>
        <taxon>Pteriomorphia</taxon>
        <taxon>Ostreida</taxon>
        <taxon>Ostreoidea</taxon>
        <taxon>Ostreidae</taxon>
        <taxon>Crassostrea</taxon>
    </lineage>
</organism>
<dbReference type="AlphaFoldDB" id="A0A8B8A6M9"/>
<dbReference type="Proteomes" id="UP000694844">
    <property type="component" value="Chromosome 6"/>
</dbReference>
<dbReference type="RefSeq" id="XP_022287122.1">
    <property type="nucleotide sequence ID" value="XM_022431414.1"/>
</dbReference>
<evidence type="ECO:0000313" key="2">
    <source>
        <dbReference type="RefSeq" id="XP_022287121.1"/>
    </source>
</evidence>
<reference evidence="2 3" key="1">
    <citation type="submission" date="2025-04" db="UniProtKB">
        <authorList>
            <consortium name="RefSeq"/>
        </authorList>
    </citation>
    <scope>IDENTIFICATION</scope>
    <source>
        <tissue evidence="2 3">Whole sample</tissue>
    </source>
</reference>
<evidence type="ECO:0000313" key="4">
    <source>
        <dbReference type="RefSeq" id="XP_022287123.1"/>
    </source>
</evidence>
<accession>A0A8B8A6M9</accession>
<dbReference type="RefSeq" id="XP_022287121.1">
    <property type="nucleotide sequence ID" value="XM_022431413.1"/>
</dbReference>
<proteinExistence type="predicted"/>
<gene>
    <name evidence="2 3 4" type="primary">LOC111099905</name>
</gene>
<dbReference type="GeneID" id="111099905"/>
<dbReference type="KEGG" id="cvn:111099905"/>
<evidence type="ECO:0000313" key="3">
    <source>
        <dbReference type="RefSeq" id="XP_022287122.1"/>
    </source>
</evidence>
<evidence type="ECO:0000313" key="1">
    <source>
        <dbReference type="Proteomes" id="UP000694844"/>
    </source>
</evidence>
<dbReference type="RefSeq" id="XP_022287123.1">
    <property type="nucleotide sequence ID" value="XM_022431415.1"/>
</dbReference>
<protein>
    <submittedName>
        <fullName evidence="2 3">Uncharacterized protein LOC111099905</fullName>
    </submittedName>
</protein>